<reference evidence="1" key="1">
    <citation type="submission" date="2018-05" db="EMBL/GenBank/DDBJ databases">
        <authorList>
            <person name="Lanie J.A."/>
            <person name="Ng W.-L."/>
            <person name="Kazmierczak K.M."/>
            <person name="Andrzejewski T.M."/>
            <person name="Davidsen T.M."/>
            <person name="Wayne K.J."/>
            <person name="Tettelin H."/>
            <person name="Glass J.I."/>
            <person name="Rusch D."/>
            <person name="Podicherti R."/>
            <person name="Tsui H.-C.T."/>
            <person name="Winkler M.E."/>
        </authorList>
    </citation>
    <scope>NUCLEOTIDE SEQUENCE</scope>
</reference>
<organism evidence="1">
    <name type="scientific">marine metagenome</name>
    <dbReference type="NCBI Taxonomy" id="408172"/>
    <lineage>
        <taxon>unclassified sequences</taxon>
        <taxon>metagenomes</taxon>
        <taxon>ecological metagenomes</taxon>
    </lineage>
</organism>
<accession>A0A382NMV5</accession>
<gene>
    <name evidence="1" type="ORF">METZ01_LOCUS315393</name>
</gene>
<proteinExistence type="predicted"/>
<dbReference type="EMBL" id="UINC01101604">
    <property type="protein sequence ID" value="SVC62539.1"/>
    <property type="molecule type" value="Genomic_DNA"/>
</dbReference>
<name>A0A382NMV5_9ZZZZ</name>
<dbReference type="AlphaFoldDB" id="A0A382NMV5"/>
<protein>
    <submittedName>
        <fullName evidence="1">Uncharacterized protein</fullName>
    </submittedName>
</protein>
<evidence type="ECO:0000313" key="1">
    <source>
        <dbReference type="EMBL" id="SVC62539.1"/>
    </source>
</evidence>
<sequence length="46" mass="4990">MSASQAKKTTCARLYPIEFMDKNKLGCAQSSLCVLALTMPDPVITI</sequence>